<feature type="region of interest" description="Disordered" evidence="5">
    <location>
        <begin position="272"/>
        <end position="300"/>
    </location>
</feature>
<dbReference type="GO" id="GO:0005634">
    <property type="term" value="C:nucleus"/>
    <property type="evidence" value="ECO:0007669"/>
    <property type="project" value="UniProtKB-SubCell"/>
</dbReference>
<dbReference type="SMART" id="SM00715">
    <property type="entry name" value="LA"/>
    <property type="match status" value="1"/>
</dbReference>
<dbReference type="InterPro" id="IPR036390">
    <property type="entry name" value="WH_DNA-bd_sf"/>
</dbReference>
<dbReference type="CDD" id="cd08033">
    <property type="entry name" value="LARP_6"/>
    <property type="match status" value="1"/>
</dbReference>
<dbReference type="Proteomes" id="UP000824219">
    <property type="component" value="Linkage Group LG10"/>
</dbReference>
<evidence type="ECO:0000256" key="3">
    <source>
        <dbReference type="ARBA" id="ARBA00023242"/>
    </source>
</evidence>
<evidence type="ECO:0000313" key="9">
    <source>
        <dbReference type="Proteomes" id="UP000824219"/>
    </source>
</evidence>
<evidence type="ECO:0000256" key="1">
    <source>
        <dbReference type="ARBA" id="ARBA00004123"/>
    </source>
</evidence>
<feature type="compositionally biased region" description="Low complexity" evidence="5">
    <location>
        <begin position="364"/>
        <end position="375"/>
    </location>
</feature>
<dbReference type="Gene3D" id="1.10.10.10">
    <property type="entry name" value="Winged helix-like DNA-binding domain superfamily/Winged helix DNA-binding domain"/>
    <property type="match status" value="1"/>
</dbReference>
<dbReference type="InterPro" id="IPR036388">
    <property type="entry name" value="WH-like_DNA-bd_sf"/>
</dbReference>
<keyword evidence="2 4" id="KW-0694">RNA-binding</keyword>
<dbReference type="FunFam" id="1.10.10.10:FF:000158">
    <property type="entry name" value="La ribonucleoprotein domain family member 7"/>
    <property type="match status" value="1"/>
</dbReference>
<comment type="subcellular location">
    <subcellularLocation>
        <location evidence="1">Nucleus</location>
    </subcellularLocation>
</comment>
<dbReference type="PANTHER" id="PTHR22792:SF61">
    <property type="entry name" value="LA RIBONUCLEOPROTEIN DOMAIN FAMILY MEMBER 6"/>
    <property type="match status" value="1"/>
</dbReference>
<dbReference type="PROSITE" id="PS51938">
    <property type="entry name" value="SUZ_C"/>
    <property type="match status" value="1"/>
</dbReference>
<evidence type="ECO:0000256" key="2">
    <source>
        <dbReference type="ARBA" id="ARBA00022884"/>
    </source>
</evidence>
<dbReference type="GO" id="GO:1990904">
    <property type="term" value="C:ribonucleoprotein complex"/>
    <property type="evidence" value="ECO:0007669"/>
    <property type="project" value="InterPro"/>
</dbReference>
<proteinExistence type="predicted"/>
<dbReference type="OrthoDB" id="435402at2759"/>
<reference evidence="8 9" key="1">
    <citation type="submission" date="2021-06" db="EMBL/GenBank/DDBJ databases">
        <title>Chromosome-level genome assembly of the red-tail catfish (Hemibagrus wyckioides).</title>
        <authorList>
            <person name="Shao F."/>
        </authorList>
    </citation>
    <scope>NUCLEOTIDE SEQUENCE [LARGE SCALE GENOMIC DNA]</scope>
    <source>
        <strain evidence="8">EC202008001</strain>
        <tissue evidence="8">Blood</tissue>
    </source>
</reference>
<dbReference type="SUPFAM" id="SSF46785">
    <property type="entry name" value="Winged helix' DNA-binding domain"/>
    <property type="match status" value="1"/>
</dbReference>
<dbReference type="PRINTS" id="PR00302">
    <property type="entry name" value="LUPUSLA"/>
</dbReference>
<organism evidence="8 9">
    <name type="scientific">Hemibagrus wyckioides</name>
    <dbReference type="NCBI Taxonomy" id="337641"/>
    <lineage>
        <taxon>Eukaryota</taxon>
        <taxon>Metazoa</taxon>
        <taxon>Chordata</taxon>
        <taxon>Craniata</taxon>
        <taxon>Vertebrata</taxon>
        <taxon>Euteleostomi</taxon>
        <taxon>Actinopterygii</taxon>
        <taxon>Neopterygii</taxon>
        <taxon>Teleostei</taxon>
        <taxon>Ostariophysi</taxon>
        <taxon>Siluriformes</taxon>
        <taxon>Bagridae</taxon>
        <taxon>Hemibagrus</taxon>
    </lineage>
</organism>
<feature type="domain" description="SUZ-C" evidence="7">
    <location>
        <begin position="421"/>
        <end position="475"/>
    </location>
</feature>
<dbReference type="PANTHER" id="PTHR22792">
    <property type="entry name" value="LUPUS LA PROTEIN-RELATED"/>
    <property type="match status" value="1"/>
</dbReference>
<keyword evidence="9" id="KW-1185">Reference proteome</keyword>
<comment type="caution">
    <text evidence="8">The sequence shown here is derived from an EMBL/GenBank/DDBJ whole genome shotgun (WGS) entry which is preliminary data.</text>
</comment>
<dbReference type="GO" id="GO:0006396">
    <property type="term" value="P:RNA processing"/>
    <property type="evidence" value="ECO:0007669"/>
    <property type="project" value="InterPro"/>
</dbReference>
<evidence type="ECO:0000313" key="8">
    <source>
        <dbReference type="EMBL" id="KAG7327639.1"/>
    </source>
</evidence>
<dbReference type="EMBL" id="JAHKSW010000010">
    <property type="protein sequence ID" value="KAG7327639.1"/>
    <property type="molecule type" value="Genomic_DNA"/>
</dbReference>
<name>A0A9D3NSC3_9TELE</name>
<evidence type="ECO:0000259" key="7">
    <source>
        <dbReference type="PROSITE" id="PS51938"/>
    </source>
</evidence>
<dbReference type="Pfam" id="PF12901">
    <property type="entry name" value="SUZ-C"/>
    <property type="match status" value="1"/>
</dbReference>
<dbReference type="GO" id="GO:0003729">
    <property type="term" value="F:mRNA binding"/>
    <property type="evidence" value="ECO:0007669"/>
    <property type="project" value="TreeGrafter"/>
</dbReference>
<evidence type="ECO:0000256" key="4">
    <source>
        <dbReference type="PROSITE-ProRule" id="PRU00332"/>
    </source>
</evidence>
<dbReference type="Pfam" id="PF05383">
    <property type="entry name" value="La"/>
    <property type="match status" value="1"/>
</dbReference>
<evidence type="ECO:0008006" key="10">
    <source>
        <dbReference type="Google" id="ProtNLM"/>
    </source>
</evidence>
<gene>
    <name evidence="8" type="ORF">KOW79_009245</name>
</gene>
<accession>A0A9D3NSC3</accession>
<evidence type="ECO:0000256" key="5">
    <source>
        <dbReference type="SAM" id="MobiDB-lite"/>
    </source>
</evidence>
<dbReference type="PROSITE" id="PS50961">
    <property type="entry name" value="HTH_LA"/>
    <property type="match status" value="1"/>
</dbReference>
<dbReference type="InterPro" id="IPR006630">
    <property type="entry name" value="La_HTH"/>
</dbReference>
<sequence>MLRRRSCCHHCPLSNPCSFHCKESVLLKGLSCYTDDGICDSLDGSSAELTDVFEDEGCEGEDWTPPPTKLTCKIAAQLEYYLSDENLEADAFLLKHVQRNKMGYVSLKLLTSFKKIRDLTRDWRTTLAAAQTSQHLEVNEMGNKVRRRTPIPDRLLCLPTTKLLLVWNFLANDSTTKFEDSGSSRTEQQGIMEMAMHVFGSYGAITSLRILRPGKEIPAELKRYAKKHIELGRKLCAVIEYEYLDGVRKAYEILKAQEQAQDGKGVHVVLLGSRGTRKQGSSQGRAEEESEENIDTDFTTRRNRKSKKHFYSLEDSVLYSSSESDFAPASPRPNRRVSRPQAQYGSPLAIPRISSSHSDPYRNPLSSPVGSPLLPHKLFPGGHAASPLTTSPLSSTPTSACHSSYSRSKCSGDFSQDCTGYGGSPWVQRRKNAAQAFYPEKSCLLSPDQIKGAISLLVVRQPLGPDGTKGFHNCIGRGKVLLPQ</sequence>
<evidence type="ECO:0000259" key="6">
    <source>
        <dbReference type="PROSITE" id="PS50961"/>
    </source>
</evidence>
<dbReference type="InterPro" id="IPR024642">
    <property type="entry name" value="SUZ-C"/>
</dbReference>
<feature type="domain" description="HTH La-type RNA-binding" evidence="6">
    <location>
        <begin position="64"/>
        <end position="155"/>
    </location>
</feature>
<dbReference type="InterPro" id="IPR045180">
    <property type="entry name" value="La_dom_prot"/>
</dbReference>
<protein>
    <recommendedName>
        <fullName evidence="10">La-related protein 6</fullName>
    </recommendedName>
</protein>
<dbReference type="AlphaFoldDB" id="A0A9D3NSC3"/>
<keyword evidence="3" id="KW-0539">Nucleus</keyword>
<feature type="region of interest" description="Disordered" evidence="5">
    <location>
        <begin position="322"/>
        <end position="380"/>
    </location>
</feature>
<dbReference type="InterPro" id="IPR002344">
    <property type="entry name" value="Lupus_La"/>
</dbReference>